<dbReference type="Pfam" id="PF00899">
    <property type="entry name" value="ThiF"/>
    <property type="match status" value="1"/>
</dbReference>
<evidence type="ECO:0000256" key="3">
    <source>
        <dbReference type="ARBA" id="ARBA00022723"/>
    </source>
</evidence>
<keyword evidence="5" id="KW-0833">Ubl conjugation pathway</keyword>
<dbReference type="GO" id="GO:0046872">
    <property type="term" value="F:metal ion binding"/>
    <property type="evidence" value="ECO:0007669"/>
    <property type="project" value="UniProtKB-KW"/>
</dbReference>
<name>A0A7S3AKF4_9EUKA</name>
<keyword evidence="6" id="KW-0862">Zinc</keyword>
<evidence type="ECO:0000313" key="10">
    <source>
        <dbReference type="EMBL" id="CAE0107634.1"/>
    </source>
</evidence>
<dbReference type="GO" id="GO:0005524">
    <property type="term" value="F:ATP binding"/>
    <property type="evidence" value="ECO:0007669"/>
    <property type="project" value="UniProtKB-KW"/>
</dbReference>
<dbReference type="PANTHER" id="PTHR10953:SF9">
    <property type="entry name" value="UBIQUITIN-LIKE MODIFIER-ACTIVATING ENZYME 5"/>
    <property type="match status" value="1"/>
</dbReference>
<dbReference type="SUPFAM" id="SSF69572">
    <property type="entry name" value="Activating enzymes of the ubiquitin-like proteins"/>
    <property type="match status" value="1"/>
</dbReference>
<evidence type="ECO:0000256" key="1">
    <source>
        <dbReference type="ARBA" id="ARBA00005339"/>
    </source>
</evidence>
<organism evidence="10">
    <name type="scientific">Haptolina ericina</name>
    <dbReference type="NCBI Taxonomy" id="156174"/>
    <lineage>
        <taxon>Eukaryota</taxon>
        <taxon>Haptista</taxon>
        <taxon>Haptophyta</taxon>
        <taxon>Prymnesiophyceae</taxon>
        <taxon>Prymnesiales</taxon>
        <taxon>Prymnesiaceae</taxon>
        <taxon>Haptolina</taxon>
    </lineage>
</organism>
<dbReference type="GO" id="GO:0005829">
    <property type="term" value="C:cytosol"/>
    <property type="evidence" value="ECO:0007669"/>
    <property type="project" value="TreeGrafter"/>
</dbReference>
<accession>A0A7S3AKF4</accession>
<evidence type="ECO:0000256" key="5">
    <source>
        <dbReference type="ARBA" id="ARBA00022786"/>
    </source>
</evidence>
<dbReference type="EMBL" id="HBHX01014832">
    <property type="protein sequence ID" value="CAE0107634.1"/>
    <property type="molecule type" value="Transcribed_RNA"/>
</dbReference>
<dbReference type="GO" id="GO:0071569">
    <property type="term" value="P:protein ufmylation"/>
    <property type="evidence" value="ECO:0007669"/>
    <property type="project" value="TreeGrafter"/>
</dbReference>
<evidence type="ECO:0000259" key="9">
    <source>
        <dbReference type="Pfam" id="PF00899"/>
    </source>
</evidence>
<keyword evidence="4" id="KW-0547">Nucleotide-binding</keyword>
<dbReference type="AlphaFoldDB" id="A0A7S3AKF4"/>
<feature type="region of interest" description="Disordered" evidence="8">
    <location>
        <begin position="388"/>
        <end position="412"/>
    </location>
</feature>
<evidence type="ECO:0000256" key="6">
    <source>
        <dbReference type="ARBA" id="ARBA00022833"/>
    </source>
</evidence>
<feature type="domain" description="THIF-type NAD/FAD binding fold" evidence="9">
    <location>
        <begin position="55"/>
        <end position="305"/>
    </location>
</feature>
<dbReference type="Gene3D" id="3.40.50.720">
    <property type="entry name" value="NAD(P)-binding Rossmann-like Domain"/>
    <property type="match status" value="1"/>
</dbReference>
<dbReference type="CDD" id="cd00757">
    <property type="entry name" value="ThiF_MoeB_HesA_family"/>
    <property type="match status" value="1"/>
</dbReference>
<dbReference type="PANTHER" id="PTHR10953">
    <property type="entry name" value="UBIQUITIN-ACTIVATING ENZYME E1"/>
    <property type="match status" value="1"/>
</dbReference>
<dbReference type="InterPro" id="IPR000594">
    <property type="entry name" value="ThiF_NAD_FAD-bd"/>
</dbReference>
<sequence length="426" mass="45588">MPPSFIESGFKTRVEYEAWLANGAPAEANDAEGAGDNPRQKIQQLSDKVVDSNPYSRLMALKKMGVCPKYEDIRMKSVIVVGVGGVGSVASEMLVRCGVGKLLIFDYDKVELANMNRLFYTPDQCGLSKVAAAKKSLSFINPDVQIEDHNYNITTVENFEHFMSRIREGAIGGGPVDLVLSCVDNYQARIAVNQACNELGQTWFESGVSEDAVSGHIQLLKPGELACFECAPPLIVASGVDEKTLKREGVCAASLPTTMGIVAGFLVQNALKYLLEFGQVSNYLGYIALKDHFPSMTLKPNPDCTSYWCRKQQAAYQKRLAEAPAAEPIVEDEADATPLHETNEWGIELGGDDDDDDADAAPVPASASSAASAASAASSAGLADGIQFAHVSSEQQKPDVKPEETVGAEAGLDLGDLMAQLKGIQS</sequence>
<feature type="region of interest" description="Disordered" evidence="8">
    <location>
        <begin position="344"/>
        <end position="367"/>
    </location>
</feature>
<reference evidence="10" key="1">
    <citation type="submission" date="2021-01" db="EMBL/GenBank/DDBJ databases">
        <authorList>
            <person name="Corre E."/>
            <person name="Pelletier E."/>
            <person name="Niang G."/>
            <person name="Scheremetjew M."/>
            <person name="Finn R."/>
            <person name="Kale V."/>
            <person name="Holt S."/>
            <person name="Cochrane G."/>
            <person name="Meng A."/>
            <person name="Brown T."/>
            <person name="Cohen L."/>
        </authorList>
    </citation>
    <scope>NUCLEOTIDE SEQUENCE</scope>
    <source>
        <strain evidence="10">CCMP281</strain>
    </source>
</reference>
<dbReference type="FunFam" id="3.40.50.720:FF:000066">
    <property type="entry name" value="Putative ubiquitin-like modifier-activating enzyme 5"/>
    <property type="match status" value="1"/>
</dbReference>
<dbReference type="GO" id="GO:0071566">
    <property type="term" value="F:UFM1 activating enzyme activity"/>
    <property type="evidence" value="ECO:0007669"/>
    <property type="project" value="TreeGrafter"/>
</dbReference>
<evidence type="ECO:0000256" key="4">
    <source>
        <dbReference type="ARBA" id="ARBA00022741"/>
    </source>
</evidence>
<dbReference type="InterPro" id="IPR045886">
    <property type="entry name" value="ThiF/MoeB/HesA"/>
</dbReference>
<comment type="similarity">
    <text evidence="1">Belongs to the ubiquitin-activating E1 family. UBA5 subfamily.</text>
</comment>
<evidence type="ECO:0000256" key="7">
    <source>
        <dbReference type="ARBA" id="ARBA00022840"/>
    </source>
</evidence>
<keyword evidence="7" id="KW-0067">ATP-binding</keyword>
<protein>
    <recommendedName>
        <fullName evidence="2">Ubiquitin-like modifier-activating enzyme 5</fullName>
    </recommendedName>
</protein>
<evidence type="ECO:0000256" key="8">
    <source>
        <dbReference type="SAM" id="MobiDB-lite"/>
    </source>
</evidence>
<proteinExistence type="inferred from homology"/>
<evidence type="ECO:0000256" key="2">
    <source>
        <dbReference type="ARBA" id="ARBA00016279"/>
    </source>
</evidence>
<dbReference type="InterPro" id="IPR035985">
    <property type="entry name" value="Ubiquitin-activating_enz"/>
</dbReference>
<feature type="compositionally biased region" description="Acidic residues" evidence="8">
    <location>
        <begin position="350"/>
        <end position="359"/>
    </location>
</feature>
<gene>
    <name evidence="10" type="ORF">HERI1096_LOCUS8293</name>
</gene>
<keyword evidence="3" id="KW-0479">Metal-binding</keyword>